<dbReference type="InterPro" id="IPR006750">
    <property type="entry name" value="YdcZ"/>
</dbReference>
<name>A0ABQ5JML7_9LACO</name>
<keyword evidence="1" id="KW-1133">Transmembrane helix</keyword>
<dbReference type="PANTHER" id="PTHR34821">
    <property type="entry name" value="INNER MEMBRANE PROTEIN YDCZ"/>
    <property type="match status" value="1"/>
</dbReference>
<dbReference type="EMBL" id="BQXO01000002">
    <property type="protein sequence ID" value="GKT05686.1"/>
    <property type="molecule type" value="Genomic_DNA"/>
</dbReference>
<feature type="transmembrane region" description="Helical" evidence="1">
    <location>
        <begin position="171"/>
        <end position="192"/>
    </location>
</feature>
<dbReference type="PANTHER" id="PTHR34821:SF2">
    <property type="entry name" value="INNER MEMBRANE PROTEIN YDCZ"/>
    <property type="match status" value="1"/>
</dbReference>
<feature type="transmembrane region" description="Helical" evidence="1">
    <location>
        <begin position="94"/>
        <end position="112"/>
    </location>
</feature>
<sequence length="316" mass="34146">MLAISLAIIIGIALPIETAVNSRLQGVLKSPYFASLVSFLMGTILLTCMLLFTGHSFLIAGNFFSNHPWWIWLGGVLGVIYLTGNILLFPKLGGIQTVLMPMVGEIFAGLVIDDLALFGSGHHALTWLRALGTLLMIIGIVFAVVLPERARKATFQGAAEADARRREPTRWLWQLLGILFGTFAACQTAINGHLGQLLKSPIQGAYVSFIVGTVLLLVVVLWQNHSLRLPAGALAREPWWIWFGGFIGALFVLGNVYLVPIIGTGLTVVIVLLGQIVGGLLVDQFGLLGAKRSPIVPLKVIGLIVMMFGVTLIKIF</sequence>
<feature type="transmembrane region" description="Helical" evidence="1">
    <location>
        <begin position="294"/>
        <end position="313"/>
    </location>
</feature>
<feature type="transmembrane region" description="Helical" evidence="1">
    <location>
        <begin position="69"/>
        <end position="88"/>
    </location>
</feature>
<dbReference type="RefSeq" id="WP_407883133.1">
    <property type="nucleotide sequence ID" value="NZ_BQXO01000002.1"/>
</dbReference>
<feature type="transmembrane region" description="Helical" evidence="1">
    <location>
        <begin position="265"/>
        <end position="282"/>
    </location>
</feature>
<keyword evidence="3" id="KW-1185">Reference proteome</keyword>
<feature type="transmembrane region" description="Helical" evidence="1">
    <location>
        <begin position="32"/>
        <end position="57"/>
    </location>
</feature>
<feature type="transmembrane region" description="Helical" evidence="1">
    <location>
        <begin position="239"/>
        <end position="258"/>
    </location>
</feature>
<accession>A0ABQ5JML7</accession>
<reference evidence="2 3" key="1">
    <citation type="submission" date="2022-03" db="EMBL/GenBank/DDBJ databases">
        <title>Draft genome sequence of Furfurilactobacillus curtus JCM 31185.</title>
        <authorList>
            <person name="Suzuki S."/>
            <person name="Endo A."/>
            <person name="Kajikawa A."/>
        </authorList>
    </citation>
    <scope>NUCLEOTIDE SEQUENCE [LARGE SCALE GENOMIC DNA]</scope>
    <source>
        <strain evidence="2 3">JCM 31185</strain>
    </source>
</reference>
<organism evidence="2 3">
    <name type="scientific">Furfurilactobacillus curtus</name>
    <dbReference type="NCBI Taxonomy" id="1746200"/>
    <lineage>
        <taxon>Bacteria</taxon>
        <taxon>Bacillati</taxon>
        <taxon>Bacillota</taxon>
        <taxon>Bacilli</taxon>
        <taxon>Lactobacillales</taxon>
        <taxon>Lactobacillaceae</taxon>
        <taxon>Furfurilactobacillus</taxon>
    </lineage>
</organism>
<feature type="transmembrane region" description="Helical" evidence="1">
    <location>
        <begin position="204"/>
        <end position="223"/>
    </location>
</feature>
<keyword evidence="1" id="KW-0472">Membrane</keyword>
<keyword evidence="1" id="KW-0812">Transmembrane</keyword>
<evidence type="ECO:0000313" key="3">
    <source>
        <dbReference type="Proteomes" id="UP001628078"/>
    </source>
</evidence>
<proteinExistence type="predicted"/>
<evidence type="ECO:0000313" key="2">
    <source>
        <dbReference type="EMBL" id="GKT05686.1"/>
    </source>
</evidence>
<feature type="transmembrane region" description="Helical" evidence="1">
    <location>
        <begin position="124"/>
        <end position="146"/>
    </location>
</feature>
<dbReference type="Proteomes" id="UP001628078">
    <property type="component" value="Unassembled WGS sequence"/>
</dbReference>
<comment type="caution">
    <text evidence="2">The sequence shown here is derived from an EMBL/GenBank/DDBJ whole genome shotgun (WGS) entry which is preliminary data.</text>
</comment>
<gene>
    <name evidence="2" type="primary">oroP</name>
    <name evidence="2" type="ORF">JCM31185_09740</name>
</gene>
<evidence type="ECO:0000256" key="1">
    <source>
        <dbReference type="SAM" id="Phobius"/>
    </source>
</evidence>
<protein>
    <submittedName>
        <fullName evidence="2">Membrane protein</fullName>
    </submittedName>
</protein>
<dbReference type="Pfam" id="PF04657">
    <property type="entry name" value="DMT_YdcZ"/>
    <property type="match status" value="2"/>
</dbReference>